<feature type="non-terminal residue" evidence="1">
    <location>
        <position position="1"/>
    </location>
</feature>
<dbReference type="Proteomes" id="UP000001555">
    <property type="component" value="Unassembled WGS sequence"/>
</dbReference>
<dbReference type="VEuPathDB" id="VectorBase:ISCI024214"/>
<reference evidence="1 3" key="1">
    <citation type="submission" date="2008-03" db="EMBL/GenBank/DDBJ databases">
        <title>Annotation of Ixodes scapularis.</title>
        <authorList>
            <consortium name="Ixodes scapularis Genome Project Consortium"/>
            <person name="Caler E."/>
            <person name="Hannick L.I."/>
            <person name="Bidwell S."/>
            <person name="Joardar V."/>
            <person name="Thiagarajan M."/>
            <person name="Amedeo P."/>
            <person name="Galinsky K.J."/>
            <person name="Schobel S."/>
            <person name="Inman J."/>
            <person name="Hostetler J."/>
            <person name="Miller J."/>
            <person name="Hammond M."/>
            <person name="Megy K."/>
            <person name="Lawson D."/>
            <person name="Kodira C."/>
            <person name="Sutton G."/>
            <person name="Meyer J."/>
            <person name="Hill C.A."/>
            <person name="Birren B."/>
            <person name="Nene V."/>
            <person name="Collins F."/>
            <person name="Alarcon-Chaidez F."/>
            <person name="Wikel S."/>
            <person name="Strausberg R."/>
        </authorList>
    </citation>
    <scope>NUCLEOTIDE SEQUENCE [LARGE SCALE GENOMIC DNA]</scope>
    <source>
        <strain evidence="3">Wikel</strain>
        <strain evidence="1">Wikel colony</strain>
    </source>
</reference>
<dbReference type="PANTHER" id="PTHR37162">
    <property type="entry name" value="HAT FAMILY DIMERISATION DOMAINCONTAINING PROTEIN-RELATED"/>
    <property type="match status" value="1"/>
</dbReference>
<evidence type="ECO:0000313" key="2">
    <source>
        <dbReference type="EnsemblMetazoa" id="ISCW024214-PA"/>
    </source>
</evidence>
<sequence>IIYYSAEKTKIVTSFLSLCVLESCTAHGIVEAIKYVFKEFKLSLCNMVGIGTDNASVMTGVNNGVCQKLKAEVPNLILVRCVCHSLQLAISAAVADCLPRNLEYLVSETYNWFLRSASRQLAYKRLYNAINEGEDPLKIVQACSTRWLSIERAVSRTVEQWLELKTHFEIARSSERCYNAEMLHAMYVDDINLAYLLFLKPLLTE</sequence>
<proteinExistence type="predicted"/>
<keyword evidence="3" id="KW-1185">Reference proteome</keyword>
<dbReference type="PaxDb" id="6945-B7PE13"/>
<name>B7PE13_IXOSC</name>
<feature type="non-terminal residue" evidence="1">
    <location>
        <position position="205"/>
    </location>
</feature>
<dbReference type="OrthoDB" id="6507766at2759"/>
<dbReference type="EMBL" id="DS693009">
    <property type="protein sequence ID" value="EEC04835.1"/>
    <property type="molecule type" value="Genomic_DNA"/>
</dbReference>
<evidence type="ECO:0000313" key="3">
    <source>
        <dbReference type="Proteomes" id="UP000001555"/>
    </source>
</evidence>
<protein>
    <submittedName>
        <fullName evidence="1 2">Uncharacterized protein</fullName>
    </submittedName>
</protein>
<reference evidence="2" key="2">
    <citation type="submission" date="2020-05" db="UniProtKB">
        <authorList>
            <consortium name="EnsemblMetazoa"/>
        </authorList>
    </citation>
    <scope>IDENTIFICATION</scope>
    <source>
        <strain evidence="2">wikel</strain>
    </source>
</reference>
<dbReference type="InterPro" id="IPR012337">
    <property type="entry name" value="RNaseH-like_sf"/>
</dbReference>
<dbReference type="VEuPathDB" id="VectorBase:ISCP_035774"/>
<dbReference type="PANTHER" id="PTHR37162:SF1">
    <property type="entry name" value="BED-TYPE DOMAIN-CONTAINING PROTEIN"/>
    <property type="match status" value="1"/>
</dbReference>
<evidence type="ECO:0000313" key="1">
    <source>
        <dbReference type="EMBL" id="EEC04835.1"/>
    </source>
</evidence>
<dbReference type="EnsemblMetazoa" id="ISCW024214-RA">
    <property type="protein sequence ID" value="ISCW024214-PA"/>
    <property type="gene ID" value="ISCW024214"/>
</dbReference>
<gene>
    <name evidence="1" type="ORF">IscW_ISCW024214</name>
</gene>
<dbReference type="InParanoid" id="B7PE13"/>
<accession>B7PE13</accession>
<dbReference type="AlphaFoldDB" id="B7PE13"/>
<organism>
    <name type="scientific">Ixodes scapularis</name>
    <name type="common">Black-legged tick</name>
    <name type="synonym">Deer tick</name>
    <dbReference type="NCBI Taxonomy" id="6945"/>
    <lineage>
        <taxon>Eukaryota</taxon>
        <taxon>Metazoa</taxon>
        <taxon>Ecdysozoa</taxon>
        <taxon>Arthropoda</taxon>
        <taxon>Chelicerata</taxon>
        <taxon>Arachnida</taxon>
        <taxon>Acari</taxon>
        <taxon>Parasitiformes</taxon>
        <taxon>Ixodida</taxon>
        <taxon>Ixodoidea</taxon>
        <taxon>Ixodidae</taxon>
        <taxon>Ixodinae</taxon>
        <taxon>Ixodes</taxon>
    </lineage>
</organism>
<dbReference type="VEuPathDB" id="VectorBase:ISCW024214"/>
<dbReference type="SUPFAM" id="SSF53098">
    <property type="entry name" value="Ribonuclease H-like"/>
    <property type="match status" value="1"/>
</dbReference>
<dbReference type="EMBL" id="ABJB010803092">
    <property type="status" value="NOT_ANNOTATED_CDS"/>
    <property type="molecule type" value="Genomic_DNA"/>
</dbReference>
<dbReference type="HOGENOM" id="CLU_013265_0_0_1"/>